<feature type="active site" evidence="16">
    <location>
        <position position="171"/>
    </location>
</feature>
<evidence type="ECO:0000256" key="9">
    <source>
        <dbReference type="ARBA" id="ARBA00022857"/>
    </source>
</evidence>
<dbReference type="Pfam" id="PF02873">
    <property type="entry name" value="MurB_C"/>
    <property type="match status" value="1"/>
</dbReference>
<dbReference type="InterPro" id="IPR036635">
    <property type="entry name" value="MurB_C_sf"/>
</dbReference>
<dbReference type="RefSeq" id="WP_146296763.1">
    <property type="nucleotide sequence ID" value="NZ_CP042326.1"/>
</dbReference>
<dbReference type="GO" id="GO:0008360">
    <property type="term" value="P:regulation of cell shape"/>
    <property type="evidence" value="ECO:0007669"/>
    <property type="project" value="UniProtKB-KW"/>
</dbReference>
<reference evidence="18" key="1">
    <citation type="submission" date="2019-08" db="EMBL/GenBank/DDBJ databases">
        <title>Carotenoids and Carotenoid Binding Proteins in the Halophilic Cyanobacterium Euhalothece sp. ZM00.</title>
        <authorList>
            <person name="Cho S.M."/>
            <person name="Song J.Y."/>
            <person name="Park Y.-I."/>
        </authorList>
    </citation>
    <scope>NUCLEOTIDE SEQUENCE [LARGE SCALE GENOMIC DNA]</scope>
    <source>
        <strain evidence="18">Z-M001</strain>
    </source>
</reference>
<keyword evidence="7 16" id="KW-0285">Flavoprotein</keyword>
<keyword evidence="5 16" id="KW-0963">Cytoplasm</keyword>
<dbReference type="UniPathway" id="UPA00219"/>
<dbReference type="GO" id="GO:0071555">
    <property type="term" value="P:cell wall organization"/>
    <property type="evidence" value="ECO:0007669"/>
    <property type="project" value="UniProtKB-KW"/>
</dbReference>
<dbReference type="Gene3D" id="3.30.43.10">
    <property type="entry name" value="Uridine Diphospho-n-acetylenolpyruvylglucosamine Reductase, domain 2"/>
    <property type="match status" value="1"/>
</dbReference>
<comment type="pathway">
    <text evidence="4 16">Cell wall biogenesis; peptidoglycan biosynthesis.</text>
</comment>
<evidence type="ECO:0000256" key="16">
    <source>
        <dbReference type="HAMAP-Rule" id="MF_00037"/>
    </source>
</evidence>
<evidence type="ECO:0000256" key="2">
    <source>
        <dbReference type="ARBA" id="ARBA00003921"/>
    </source>
</evidence>
<evidence type="ECO:0000256" key="13">
    <source>
        <dbReference type="ARBA" id="ARBA00023306"/>
    </source>
</evidence>
<keyword evidence="8 16" id="KW-0274">FAD</keyword>
<accession>A0A5B8NNQ4</accession>
<keyword evidence="11 16" id="KW-0573">Peptidoglycan synthesis</keyword>
<feature type="active site" description="Proton donor" evidence="16">
    <location>
        <position position="222"/>
    </location>
</feature>
<evidence type="ECO:0000256" key="1">
    <source>
        <dbReference type="ARBA" id="ARBA00001974"/>
    </source>
</evidence>
<dbReference type="SUPFAM" id="SSF56176">
    <property type="entry name" value="FAD-binding/transporter-associated domain-like"/>
    <property type="match status" value="1"/>
</dbReference>
<dbReference type="GO" id="GO:0008762">
    <property type="term" value="F:UDP-N-acetylmuramate dehydrogenase activity"/>
    <property type="evidence" value="ECO:0007669"/>
    <property type="project" value="UniProtKB-UniRule"/>
</dbReference>
<comment type="cofactor">
    <cofactor evidence="1 16">
        <name>FAD</name>
        <dbReference type="ChEBI" id="CHEBI:57692"/>
    </cofactor>
</comment>
<comment type="function">
    <text evidence="2 16">Cell wall formation.</text>
</comment>
<dbReference type="InterPro" id="IPR016166">
    <property type="entry name" value="FAD-bd_PCMH"/>
</dbReference>
<dbReference type="InterPro" id="IPR016167">
    <property type="entry name" value="FAD-bd_PCMH_sub1"/>
</dbReference>
<dbReference type="OrthoDB" id="9804753at2"/>
<dbReference type="HAMAP" id="MF_00037">
    <property type="entry name" value="MurB"/>
    <property type="match status" value="1"/>
</dbReference>
<dbReference type="InterPro" id="IPR016169">
    <property type="entry name" value="FAD-bd_PCMH_sub2"/>
</dbReference>
<keyword evidence="13 16" id="KW-0131">Cell cycle</keyword>
<keyword evidence="9 16" id="KW-0521">NADP</keyword>
<dbReference type="Gene3D" id="3.90.78.10">
    <property type="entry name" value="UDP-N-acetylenolpyruvoylglucosamine reductase, C-terminal domain"/>
    <property type="match status" value="1"/>
</dbReference>
<evidence type="ECO:0000313" key="18">
    <source>
        <dbReference type="EMBL" id="QDZ40923.1"/>
    </source>
</evidence>
<dbReference type="InterPro" id="IPR011601">
    <property type="entry name" value="MurB_C"/>
</dbReference>
<dbReference type="AlphaFoldDB" id="A0A5B8NNQ4"/>
<evidence type="ECO:0000313" key="19">
    <source>
        <dbReference type="Proteomes" id="UP000318453"/>
    </source>
</evidence>
<evidence type="ECO:0000256" key="7">
    <source>
        <dbReference type="ARBA" id="ARBA00022630"/>
    </source>
</evidence>
<dbReference type="GO" id="GO:0071949">
    <property type="term" value="F:FAD binding"/>
    <property type="evidence" value="ECO:0007669"/>
    <property type="project" value="InterPro"/>
</dbReference>
<evidence type="ECO:0000259" key="17">
    <source>
        <dbReference type="PROSITE" id="PS51387"/>
    </source>
</evidence>
<evidence type="ECO:0000256" key="6">
    <source>
        <dbReference type="ARBA" id="ARBA00022618"/>
    </source>
</evidence>
<dbReference type="PANTHER" id="PTHR21071:SF4">
    <property type="entry name" value="UDP-N-ACETYLENOLPYRUVOYLGLUCOSAMINE REDUCTASE"/>
    <property type="match status" value="1"/>
</dbReference>
<dbReference type="EC" id="1.3.1.98" evidence="16"/>
<keyword evidence="12 16" id="KW-0560">Oxidoreductase</keyword>
<evidence type="ECO:0000256" key="11">
    <source>
        <dbReference type="ARBA" id="ARBA00022984"/>
    </source>
</evidence>
<organism evidence="18 19">
    <name type="scientific">Euhalothece natronophila Z-M001</name>
    <dbReference type="NCBI Taxonomy" id="522448"/>
    <lineage>
        <taxon>Bacteria</taxon>
        <taxon>Bacillati</taxon>
        <taxon>Cyanobacteriota</taxon>
        <taxon>Cyanophyceae</taxon>
        <taxon>Oscillatoriophycideae</taxon>
        <taxon>Chroococcales</taxon>
        <taxon>Halothecacae</taxon>
        <taxon>Halothece cluster</taxon>
        <taxon>Euhalothece</taxon>
    </lineage>
</organism>
<dbReference type="InterPro" id="IPR036318">
    <property type="entry name" value="FAD-bd_PCMH-like_sf"/>
</dbReference>
<dbReference type="Proteomes" id="UP000318453">
    <property type="component" value="Chromosome"/>
</dbReference>
<dbReference type="EMBL" id="CP042326">
    <property type="protein sequence ID" value="QDZ40923.1"/>
    <property type="molecule type" value="Genomic_DNA"/>
</dbReference>
<evidence type="ECO:0000256" key="5">
    <source>
        <dbReference type="ARBA" id="ARBA00022490"/>
    </source>
</evidence>
<name>A0A5B8NNQ4_9CHRO</name>
<sequence length="299" mass="32828">MTLYLPETNCCLQSNVSLASHTSLRVGGRAQWYVEPKTTEQLQDSLQWAKQEQLAVTFLGGGSNLLISDRGLSGLVISARHFRNLEINEETAQITASAGTPLATVAWKAAKRGWSGLEWAVGIPGTVGGSVVMNAGAHGASMENALVKVVLATPNGTLEEVSPDSLNFCYRTSDLQHSPRWVMGGTFQLHPGYSREEILQQTRANLNQRRTTQPYDKPSCGSVFRNPQEKAAAWLIEQAGLKGFQVGDAQVAHRHANFILNQGQATAQDIYNVIQHVQEKVEQRWSILLHPEVKLLGEF</sequence>
<dbReference type="Pfam" id="PF01565">
    <property type="entry name" value="FAD_binding_4"/>
    <property type="match status" value="1"/>
</dbReference>
<keyword evidence="6 16" id="KW-0132">Cell division</keyword>
<comment type="catalytic activity">
    <reaction evidence="15 16">
        <text>UDP-N-acetyl-alpha-D-muramate + NADP(+) = UDP-N-acetyl-3-O-(1-carboxyvinyl)-alpha-D-glucosamine + NADPH + H(+)</text>
        <dbReference type="Rhea" id="RHEA:12248"/>
        <dbReference type="ChEBI" id="CHEBI:15378"/>
        <dbReference type="ChEBI" id="CHEBI:57783"/>
        <dbReference type="ChEBI" id="CHEBI:58349"/>
        <dbReference type="ChEBI" id="CHEBI:68483"/>
        <dbReference type="ChEBI" id="CHEBI:70757"/>
        <dbReference type="EC" id="1.3.1.98"/>
    </reaction>
</comment>
<evidence type="ECO:0000256" key="4">
    <source>
        <dbReference type="ARBA" id="ARBA00004752"/>
    </source>
</evidence>
<dbReference type="NCBIfam" id="NF010480">
    <property type="entry name" value="PRK13905.1"/>
    <property type="match status" value="1"/>
</dbReference>
<keyword evidence="14 16" id="KW-0961">Cell wall biogenesis/degradation</keyword>
<evidence type="ECO:0000256" key="10">
    <source>
        <dbReference type="ARBA" id="ARBA00022960"/>
    </source>
</evidence>
<dbReference type="GO" id="GO:0009252">
    <property type="term" value="P:peptidoglycan biosynthetic process"/>
    <property type="evidence" value="ECO:0007669"/>
    <property type="project" value="UniProtKB-UniRule"/>
</dbReference>
<dbReference type="PROSITE" id="PS51387">
    <property type="entry name" value="FAD_PCMH"/>
    <property type="match status" value="1"/>
</dbReference>
<evidence type="ECO:0000256" key="12">
    <source>
        <dbReference type="ARBA" id="ARBA00023002"/>
    </source>
</evidence>
<proteinExistence type="inferred from homology"/>
<gene>
    <name evidence="16 18" type="primary">murB</name>
    <name evidence="18" type="ORF">FRE64_13815</name>
</gene>
<dbReference type="Gene3D" id="3.30.465.10">
    <property type="match status" value="1"/>
</dbReference>
<evidence type="ECO:0000256" key="14">
    <source>
        <dbReference type="ARBA" id="ARBA00023316"/>
    </source>
</evidence>
<feature type="active site" evidence="16">
    <location>
        <position position="292"/>
    </location>
</feature>
<evidence type="ECO:0000256" key="15">
    <source>
        <dbReference type="ARBA" id="ARBA00048914"/>
    </source>
</evidence>
<dbReference type="SUPFAM" id="SSF56194">
    <property type="entry name" value="Uridine diphospho-N-Acetylenolpyruvylglucosamine reductase, MurB, C-terminal domain"/>
    <property type="match status" value="1"/>
</dbReference>
<dbReference type="NCBIfam" id="TIGR00179">
    <property type="entry name" value="murB"/>
    <property type="match status" value="1"/>
</dbReference>
<keyword evidence="19" id="KW-1185">Reference proteome</keyword>
<comment type="subcellular location">
    <subcellularLocation>
        <location evidence="3 16">Cytoplasm</location>
    </subcellularLocation>
</comment>
<dbReference type="GO" id="GO:0005829">
    <property type="term" value="C:cytosol"/>
    <property type="evidence" value="ECO:0007669"/>
    <property type="project" value="TreeGrafter"/>
</dbReference>
<dbReference type="GO" id="GO:0051301">
    <property type="term" value="P:cell division"/>
    <property type="evidence" value="ECO:0007669"/>
    <property type="project" value="UniProtKB-KW"/>
</dbReference>
<keyword evidence="10 16" id="KW-0133">Cell shape</keyword>
<comment type="similarity">
    <text evidence="16">Belongs to the MurB family.</text>
</comment>
<evidence type="ECO:0000256" key="8">
    <source>
        <dbReference type="ARBA" id="ARBA00022827"/>
    </source>
</evidence>
<protein>
    <recommendedName>
        <fullName evidence="16">UDP-N-acetylenolpyruvoylglucosamine reductase</fullName>
        <ecNumber evidence="16">1.3.1.98</ecNumber>
    </recommendedName>
    <alternativeName>
        <fullName evidence="16">UDP-N-acetylmuramate dehydrogenase</fullName>
    </alternativeName>
</protein>
<dbReference type="InterPro" id="IPR006094">
    <property type="entry name" value="Oxid_FAD_bind_N"/>
</dbReference>
<feature type="domain" description="FAD-binding PCMH-type" evidence="17">
    <location>
        <begin position="25"/>
        <end position="209"/>
    </location>
</feature>
<dbReference type="PANTHER" id="PTHR21071">
    <property type="entry name" value="UDP-N-ACETYLENOLPYRUVOYLGLUCOSAMINE REDUCTASE"/>
    <property type="match status" value="1"/>
</dbReference>
<evidence type="ECO:0000256" key="3">
    <source>
        <dbReference type="ARBA" id="ARBA00004496"/>
    </source>
</evidence>
<dbReference type="KEGG" id="enn:FRE64_13815"/>
<dbReference type="InterPro" id="IPR003170">
    <property type="entry name" value="MurB"/>
</dbReference>